<evidence type="ECO:0000256" key="2">
    <source>
        <dbReference type="PIRSR" id="PIRSR001238-1"/>
    </source>
</evidence>
<dbReference type="InterPro" id="IPR050378">
    <property type="entry name" value="Metallo-dep_Hydrolases_sf"/>
</dbReference>
<organism evidence="6 7">
    <name type="scientific">Evansella caseinilytica</name>
    <dbReference type="NCBI Taxonomy" id="1503961"/>
    <lineage>
        <taxon>Bacteria</taxon>
        <taxon>Bacillati</taxon>
        <taxon>Bacillota</taxon>
        <taxon>Bacilli</taxon>
        <taxon>Bacillales</taxon>
        <taxon>Bacillaceae</taxon>
        <taxon>Evansella</taxon>
    </lineage>
</organism>
<feature type="domain" description="Amidohydrolase-related" evidence="5">
    <location>
        <begin position="53"/>
        <end position="374"/>
    </location>
</feature>
<proteinExistence type="inferred from homology"/>
<feature type="binding site" evidence="4">
    <location>
        <position position="284"/>
    </location>
    <ligand>
        <name>Zn(2+)</name>
        <dbReference type="ChEBI" id="CHEBI:29105"/>
        <label>1</label>
        <note>catalytic</note>
    </ligand>
</feature>
<keyword evidence="1 4" id="KW-0479">Metal-binding</keyword>
<feature type="binding site" evidence="3">
    <location>
        <position position="228"/>
    </location>
    <ligand>
        <name>substrate</name>
    </ligand>
</feature>
<dbReference type="GO" id="GO:0005737">
    <property type="term" value="C:cytoplasm"/>
    <property type="evidence" value="ECO:0007669"/>
    <property type="project" value="UniProtKB-SubCell"/>
</dbReference>
<evidence type="ECO:0000313" key="6">
    <source>
        <dbReference type="EMBL" id="SDZ03018.1"/>
    </source>
</evidence>
<gene>
    <name evidence="6" type="ORF">SAMN05421736_105145</name>
</gene>
<dbReference type="EMBL" id="FNPI01000005">
    <property type="protein sequence ID" value="SDZ03018.1"/>
    <property type="molecule type" value="Genomic_DNA"/>
</dbReference>
<comment type="similarity">
    <text evidence="1">Belongs to the peptidase M38 family.</text>
</comment>
<comment type="cofactor">
    <cofactor evidence="1 4">
        <name>Zn(2+)</name>
        <dbReference type="ChEBI" id="CHEBI:29105"/>
    </cofactor>
    <text evidence="1 4">Binds 2 Zn(2+) ions per subunit.</text>
</comment>
<dbReference type="EC" id="3.4.19.-" evidence="1"/>
<evidence type="ECO:0000256" key="1">
    <source>
        <dbReference type="PIRNR" id="PIRNR001238"/>
    </source>
</evidence>
<evidence type="ECO:0000256" key="4">
    <source>
        <dbReference type="PIRSR" id="PIRSR001238-3"/>
    </source>
</evidence>
<comment type="PTM">
    <text evidence="1">Carboxylation allows a single lysine to coordinate two zinc ions.</text>
</comment>
<feature type="binding site" evidence="4">
    <location>
        <position position="196"/>
    </location>
    <ligand>
        <name>Zn(2+)</name>
        <dbReference type="ChEBI" id="CHEBI:29105"/>
        <label>2</label>
        <note>catalytic</note>
    </ligand>
</feature>
<dbReference type="STRING" id="1503961.SAMN05421736_105145"/>
<dbReference type="InterPro" id="IPR010229">
    <property type="entry name" value="Pept_M38_dipep"/>
</dbReference>
<dbReference type="PANTHER" id="PTHR11647">
    <property type="entry name" value="HYDRANTOINASE/DIHYDROPYRIMIDINASE FAMILY MEMBER"/>
    <property type="match status" value="1"/>
</dbReference>
<keyword evidence="1" id="KW-0378">Hydrolase</keyword>
<feature type="binding site" evidence="3">
    <location>
        <position position="100"/>
    </location>
    <ligand>
        <name>substrate</name>
    </ligand>
</feature>
<dbReference type="Proteomes" id="UP000198935">
    <property type="component" value="Unassembled WGS sequence"/>
</dbReference>
<feature type="binding site" evidence="4">
    <location>
        <position position="62"/>
    </location>
    <ligand>
        <name>Zn(2+)</name>
        <dbReference type="ChEBI" id="CHEBI:29105"/>
        <label>1</label>
        <note>catalytic</note>
    </ligand>
</feature>
<dbReference type="InterPro" id="IPR006680">
    <property type="entry name" value="Amidohydro-rel"/>
</dbReference>
<evidence type="ECO:0000259" key="5">
    <source>
        <dbReference type="Pfam" id="PF01979"/>
    </source>
</evidence>
<feature type="binding site" evidence="4">
    <location>
        <position position="64"/>
    </location>
    <ligand>
        <name>Zn(2+)</name>
        <dbReference type="ChEBI" id="CHEBI:29105"/>
        <label>1</label>
        <note>catalytic</note>
    </ligand>
</feature>
<feature type="binding site" evidence="3">
    <location>
        <position position="164"/>
    </location>
    <ligand>
        <name>substrate</name>
    </ligand>
</feature>
<keyword evidence="1" id="KW-0645">Protease</keyword>
<feature type="binding site" evidence="3">
    <location>
        <begin position="69"/>
        <end position="71"/>
    </location>
    <ligand>
        <name>substrate</name>
    </ligand>
</feature>
<evidence type="ECO:0000313" key="7">
    <source>
        <dbReference type="Proteomes" id="UP000198935"/>
    </source>
</evidence>
<dbReference type="OrthoDB" id="9775607at2"/>
<dbReference type="InterPro" id="IPR032466">
    <property type="entry name" value="Metal_Hydrolase"/>
</dbReference>
<dbReference type="SUPFAM" id="SSF51338">
    <property type="entry name" value="Composite domain of metallo-dependent hydrolases"/>
    <property type="match status" value="1"/>
</dbReference>
<comment type="function">
    <text evidence="1">Catalyzes the hydrolytic cleavage of a subset of L-isoaspartyl (L-beta-aspartyl) dipeptides. Used to degrade proteins damaged by L-isoaspartyl residues formation.</text>
</comment>
<feature type="binding site" evidence="3">
    <location>
        <position position="288"/>
    </location>
    <ligand>
        <name>substrate</name>
    </ligand>
</feature>
<reference evidence="7" key="1">
    <citation type="submission" date="2016-10" db="EMBL/GenBank/DDBJ databases">
        <authorList>
            <person name="Varghese N."/>
            <person name="Submissions S."/>
        </authorList>
    </citation>
    <scope>NUCLEOTIDE SEQUENCE [LARGE SCALE GENOMIC DNA]</scope>
    <source>
        <strain evidence="7">SP</strain>
    </source>
</reference>
<keyword evidence="1" id="KW-0482">Metalloprotease</keyword>
<sequence length="388" mass="41659">MIKLIINGELFRPQFSGKQQILIADGRIAALEKEIDITSLQKHVDVYDAKGKIIIPGLIDGHVHITGGGGEGSFKTRTPELSLSDCIKGGITTVVGVLGTDGTGRTMTNLVAKAKGLTEEGITCYCKSGNYHLPVKTLTGSVETDIMYIQEIIGAGEVAISDHRSSQPTKEELARLASEARIGGILSGKGGVVVVHVGSGEGKLNILEEIVSTTDIPLSQFLPTHINRTEELLAAGIEYAKSGGYVDFTTSSVQENDNELSSSKCLKRLLDKGIAVEQITFTSDGQGSLPRFDENGQFLGLGVGRVTSLFDEVRQAVIEENIQLETALQVATANPADILKLHHKGRIEQGKDADIVILDRSTLRIDGVIAKGQWLMQDQKLLVKGTFE</sequence>
<comment type="subcellular location">
    <subcellularLocation>
        <location evidence="1">Cytoplasm</location>
    </subcellularLocation>
</comment>
<dbReference type="GO" id="GO:0016810">
    <property type="term" value="F:hydrolase activity, acting on carbon-nitrogen (but not peptide) bonds"/>
    <property type="evidence" value="ECO:0007669"/>
    <property type="project" value="InterPro"/>
</dbReference>
<feature type="binding site" evidence="4">
    <location>
        <position position="225"/>
    </location>
    <ligand>
        <name>Zn(2+)</name>
        <dbReference type="ChEBI" id="CHEBI:29105"/>
        <label>2</label>
        <note>catalytic</note>
    </ligand>
</feature>
<protein>
    <recommendedName>
        <fullName evidence="1">Isoaspartyl dipeptidase</fullName>
        <ecNumber evidence="1">3.4.19.-</ecNumber>
    </recommendedName>
</protein>
<name>A0A1H3PPS1_9BACI</name>
<dbReference type="Gene3D" id="2.30.40.10">
    <property type="entry name" value="Urease, subunit C, domain 1"/>
    <property type="match status" value="1"/>
</dbReference>
<evidence type="ECO:0000256" key="3">
    <source>
        <dbReference type="PIRSR" id="PIRSR001238-2"/>
    </source>
</evidence>
<dbReference type="GO" id="GO:0046872">
    <property type="term" value="F:metal ion binding"/>
    <property type="evidence" value="ECO:0007669"/>
    <property type="project" value="UniProtKB-KW"/>
</dbReference>
<dbReference type="Gene3D" id="3.20.20.140">
    <property type="entry name" value="Metal-dependent hydrolases"/>
    <property type="match status" value="1"/>
</dbReference>
<dbReference type="NCBIfam" id="TIGR01975">
    <property type="entry name" value="isoAsp_dipep"/>
    <property type="match status" value="1"/>
</dbReference>
<dbReference type="GO" id="GO:0008237">
    <property type="term" value="F:metallopeptidase activity"/>
    <property type="evidence" value="ECO:0007669"/>
    <property type="project" value="UniProtKB-KW"/>
</dbReference>
<dbReference type="InterPro" id="IPR011059">
    <property type="entry name" value="Metal-dep_hydrolase_composite"/>
</dbReference>
<accession>A0A1H3PPS1</accession>
<dbReference type="AlphaFoldDB" id="A0A1H3PPS1"/>
<feature type="binding site" evidence="3">
    <location>
        <position position="131"/>
    </location>
    <ligand>
        <name>substrate</name>
    </ligand>
</feature>
<feature type="active site" description="Proton acceptor" evidence="2">
    <location>
        <position position="284"/>
    </location>
</feature>
<dbReference type="Pfam" id="PF01979">
    <property type="entry name" value="Amidohydro_1"/>
    <property type="match status" value="1"/>
</dbReference>
<dbReference type="GO" id="GO:0006508">
    <property type="term" value="P:proteolysis"/>
    <property type="evidence" value="ECO:0007669"/>
    <property type="project" value="UniProtKB-KW"/>
</dbReference>
<dbReference type="PANTHER" id="PTHR11647:SF1">
    <property type="entry name" value="COLLAPSIN RESPONSE MEDIATOR PROTEIN"/>
    <property type="match status" value="1"/>
</dbReference>
<dbReference type="GO" id="GO:0008798">
    <property type="term" value="F:beta-aspartyl-peptidase activity"/>
    <property type="evidence" value="ECO:0007669"/>
    <property type="project" value="InterPro"/>
</dbReference>
<dbReference type="SUPFAM" id="SSF51556">
    <property type="entry name" value="Metallo-dependent hydrolases"/>
    <property type="match status" value="1"/>
</dbReference>
<keyword evidence="7" id="KW-1185">Reference proteome</keyword>
<keyword evidence="1 4" id="KW-0862">Zinc</keyword>
<dbReference type="PIRSF" id="PIRSF001238">
    <property type="entry name" value="IadA"/>
    <property type="match status" value="1"/>
</dbReference>